<dbReference type="RefSeq" id="XP_024674309.1">
    <property type="nucleotide sequence ID" value="XM_024818245.1"/>
</dbReference>
<dbReference type="OrthoDB" id="3945550at2759"/>
<evidence type="ECO:0000313" key="3">
    <source>
        <dbReference type="Proteomes" id="UP000234585"/>
    </source>
</evidence>
<evidence type="ECO:0000313" key="2">
    <source>
        <dbReference type="EMBL" id="PLB40297.1"/>
    </source>
</evidence>
<name>A0A2I2FI36_ASPCN</name>
<evidence type="ECO:0000256" key="1">
    <source>
        <dbReference type="SAM" id="MobiDB-lite"/>
    </source>
</evidence>
<accession>A0A2I2FI36</accession>
<evidence type="ECO:0008006" key="4">
    <source>
        <dbReference type="Google" id="ProtNLM"/>
    </source>
</evidence>
<feature type="region of interest" description="Disordered" evidence="1">
    <location>
        <begin position="310"/>
        <end position="347"/>
    </location>
</feature>
<feature type="compositionally biased region" description="Low complexity" evidence="1">
    <location>
        <begin position="310"/>
        <end position="321"/>
    </location>
</feature>
<keyword evidence="3" id="KW-1185">Reference proteome</keyword>
<dbReference type="STRING" id="41067.A0A2I2FI36"/>
<dbReference type="EMBL" id="KZ559125">
    <property type="protein sequence ID" value="PLB40297.1"/>
    <property type="molecule type" value="Genomic_DNA"/>
</dbReference>
<dbReference type="GeneID" id="36525405"/>
<proteinExistence type="predicted"/>
<sequence>MPGHINDPNGATYIADNILITALTSFSPLQSLRICGLNRPSVLWPVVVHHAKVLESLLLQPTEYNYHNIGIDDDPDRLPAFDIWAIRKLGAICPRLKELRIPLSRSNGDRTECDLYRAIGRSFPSLHSLMVDMYWHRTQNEYKSAFAFVCDTVRNAAMDHHLASQIWDLVYLHQASPRPLRRLTCAPLPAAFFEWEAWYVIMSVARHMIVTSPGDYPVHPLSIQEVPKPNHSMHARVVEWAATRLDRNPSHLIKLLLRFLWPRPRGVWAVDDSWIPGKAPWSAFPLAAPRHRRGGSVGFELTGALGPSWSVETSSVVAASEPTRAKGAYGKGENDNSSEGEAGSVAD</sequence>
<gene>
    <name evidence="2" type="ORF">BDW47DRAFT_135099</name>
</gene>
<dbReference type="Proteomes" id="UP000234585">
    <property type="component" value="Unassembled WGS sequence"/>
</dbReference>
<reference evidence="2 3" key="1">
    <citation type="submission" date="2017-12" db="EMBL/GenBank/DDBJ databases">
        <authorList>
            <consortium name="DOE Joint Genome Institute"/>
            <person name="Haridas S."/>
            <person name="Kjaerbolling I."/>
            <person name="Vesth T.C."/>
            <person name="Frisvad J.C."/>
            <person name="Nybo J.L."/>
            <person name="Theobald S."/>
            <person name="Kuo A."/>
            <person name="Bowyer P."/>
            <person name="Matsuda Y."/>
            <person name="Mondo S."/>
            <person name="Lyhne E.K."/>
            <person name="Kogle M.E."/>
            <person name="Clum A."/>
            <person name="Lipzen A."/>
            <person name="Salamov A."/>
            <person name="Ngan C.Y."/>
            <person name="Daum C."/>
            <person name="Chiniquy J."/>
            <person name="Barry K."/>
            <person name="LaButti K."/>
            <person name="Simmons B.A."/>
            <person name="Magnuson J.K."/>
            <person name="Mortensen U.H."/>
            <person name="Larsen T.O."/>
            <person name="Grigoriev I.V."/>
            <person name="Baker S.E."/>
            <person name="Andersen M.R."/>
            <person name="Nordberg H.P."/>
            <person name="Cantor M.N."/>
            <person name="Hua S.X."/>
        </authorList>
    </citation>
    <scope>NUCLEOTIDE SEQUENCE [LARGE SCALE GENOMIC DNA]</scope>
    <source>
        <strain evidence="2 3">CBS 102.13</strain>
    </source>
</reference>
<organism evidence="2 3">
    <name type="scientific">Aspergillus candidus</name>
    <dbReference type="NCBI Taxonomy" id="41067"/>
    <lineage>
        <taxon>Eukaryota</taxon>
        <taxon>Fungi</taxon>
        <taxon>Dikarya</taxon>
        <taxon>Ascomycota</taxon>
        <taxon>Pezizomycotina</taxon>
        <taxon>Eurotiomycetes</taxon>
        <taxon>Eurotiomycetidae</taxon>
        <taxon>Eurotiales</taxon>
        <taxon>Aspergillaceae</taxon>
        <taxon>Aspergillus</taxon>
        <taxon>Aspergillus subgen. Circumdati</taxon>
    </lineage>
</organism>
<protein>
    <recommendedName>
        <fullName evidence="4">F-box domain-containing protein</fullName>
    </recommendedName>
</protein>
<dbReference type="AlphaFoldDB" id="A0A2I2FI36"/>